<dbReference type="RefSeq" id="WP_129891387.1">
    <property type="nucleotide sequence ID" value="NZ_CP035758.1"/>
</dbReference>
<dbReference type="OrthoDB" id="2404709at2"/>
<keyword evidence="2" id="KW-1185">Reference proteome</keyword>
<gene>
    <name evidence="1" type="ORF">EPA93_31875</name>
</gene>
<dbReference type="AlphaFoldDB" id="A0A4P6JY00"/>
<dbReference type="Proteomes" id="UP000290365">
    <property type="component" value="Chromosome"/>
</dbReference>
<evidence type="ECO:0000313" key="1">
    <source>
        <dbReference type="EMBL" id="QBD80323.1"/>
    </source>
</evidence>
<dbReference type="KEGG" id="kbs:EPA93_31875"/>
<evidence type="ECO:0000313" key="2">
    <source>
        <dbReference type="Proteomes" id="UP000290365"/>
    </source>
</evidence>
<protein>
    <submittedName>
        <fullName evidence="1">Uncharacterized protein</fullName>
    </submittedName>
</protein>
<name>A0A4P6JY00_KTERU</name>
<reference evidence="1 2" key="1">
    <citation type="submission" date="2019-01" db="EMBL/GenBank/DDBJ databases">
        <title>Ktedonosporobacter rubrisoli SCAWS-G2.</title>
        <authorList>
            <person name="Huang Y."/>
            <person name="Yan B."/>
        </authorList>
    </citation>
    <scope>NUCLEOTIDE SEQUENCE [LARGE SCALE GENOMIC DNA]</scope>
    <source>
        <strain evidence="1 2">SCAWS-G2</strain>
    </source>
</reference>
<dbReference type="EMBL" id="CP035758">
    <property type="protein sequence ID" value="QBD80323.1"/>
    <property type="molecule type" value="Genomic_DNA"/>
</dbReference>
<proteinExistence type="predicted"/>
<sequence length="168" mass="19238">MADTSEQKATAQEPATVEVKLRPPTRVELRNLWLKEYGEQDVALQLWVTLVEKENLEVAIMLQMHSLLVFGTMVPTQAYVQFHLDLFDQTYREQDPAMASELHKYYSALIPPADQPEIGPEGLPTMWRYIHLRDVTIIGGEHTVKYHYWRGKVSGVDAFVIGVAPEEE</sequence>
<accession>A0A4P6JY00</accession>
<organism evidence="1 2">
    <name type="scientific">Ktedonosporobacter rubrisoli</name>
    <dbReference type="NCBI Taxonomy" id="2509675"/>
    <lineage>
        <taxon>Bacteria</taxon>
        <taxon>Bacillati</taxon>
        <taxon>Chloroflexota</taxon>
        <taxon>Ktedonobacteria</taxon>
        <taxon>Ktedonobacterales</taxon>
        <taxon>Ktedonosporobacteraceae</taxon>
        <taxon>Ktedonosporobacter</taxon>
    </lineage>
</organism>